<comment type="caution">
    <text evidence="1">The sequence shown here is derived from an EMBL/GenBank/DDBJ whole genome shotgun (WGS) entry which is preliminary data.</text>
</comment>
<reference evidence="1" key="1">
    <citation type="submission" date="2021-01" db="EMBL/GenBank/DDBJ databases">
        <authorList>
            <consortium name="Genoscope - CEA"/>
            <person name="William W."/>
        </authorList>
    </citation>
    <scope>NUCLEOTIDE SEQUENCE</scope>
</reference>
<organism evidence="1 2">
    <name type="scientific">Paramecium pentaurelia</name>
    <dbReference type="NCBI Taxonomy" id="43138"/>
    <lineage>
        <taxon>Eukaryota</taxon>
        <taxon>Sar</taxon>
        <taxon>Alveolata</taxon>
        <taxon>Ciliophora</taxon>
        <taxon>Intramacronucleata</taxon>
        <taxon>Oligohymenophorea</taxon>
        <taxon>Peniculida</taxon>
        <taxon>Parameciidae</taxon>
        <taxon>Paramecium</taxon>
    </lineage>
</organism>
<accession>A0A8S1WRR4</accession>
<evidence type="ECO:0000313" key="2">
    <source>
        <dbReference type="Proteomes" id="UP000689195"/>
    </source>
</evidence>
<evidence type="ECO:0000313" key="1">
    <source>
        <dbReference type="EMBL" id="CAD8192413.1"/>
    </source>
</evidence>
<keyword evidence="2" id="KW-1185">Reference proteome</keyword>
<sequence>MRQVELENTQTEGKTQKFCHTKNFESPSNMTKQKKSITIKEKVADNLYKTKNKIIKQLLQMPNKLIVNHVSINQFTRIGFQQQSI</sequence>
<name>A0A8S1WRR4_9CILI</name>
<proteinExistence type="predicted"/>
<dbReference type="AlphaFoldDB" id="A0A8S1WRR4"/>
<dbReference type="Proteomes" id="UP000689195">
    <property type="component" value="Unassembled WGS sequence"/>
</dbReference>
<dbReference type="EMBL" id="CAJJDO010000101">
    <property type="protein sequence ID" value="CAD8192413.1"/>
    <property type="molecule type" value="Genomic_DNA"/>
</dbReference>
<gene>
    <name evidence="1" type="ORF">PPENT_87.1.T1010142</name>
</gene>
<protein>
    <submittedName>
        <fullName evidence="1">Uncharacterized protein</fullName>
    </submittedName>
</protein>